<dbReference type="EMBL" id="JBGMDY010000006">
    <property type="protein sequence ID" value="KAL2330116.1"/>
    <property type="molecule type" value="Genomic_DNA"/>
</dbReference>
<feature type="domain" description="Ribonuclease H1 N-terminal" evidence="2">
    <location>
        <begin position="85"/>
        <end position="126"/>
    </location>
</feature>
<organism evidence="3 4">
    <name type="scientific">Flemingia macrophylla</name>
    <dbReference type="NCBI Taxonomy" id="520843"/>
    <lineage>
        <taxon>Eukaryota</taxon>
        <taxon>Viridiplantae</taxon>
        <taxon>Streptophyta</taxon>
        <taxon>Embryophyta</taxon>
        <taxon>Tracheophyta</taxon>
        <taxon>Spermatophyta</taxon>
        <taxon>Magnoliopsida</taxon>
        <taxon>eudicotyledons</taxon>
        <taxon>Gunneridae</taxon>
        <taxon>Pentapetalae</taxon>
        <taxon>rosids</taxon>
        <taxon>fabids</taxon>
        <taxon>Fabales</taxon>
        <taxon>Fabaceae</taxon>
        <taxon>Papilionoideae</taxon>
        <taxon>50 kb inversion clade</taxon>
        <taxon>NPAAA clade</taxon>
        <taxon>indigoferoid/millettioid clade</taxon>
        <taxon>Phaseoleae</taxon>
        <taxon>Flemingia</taxon>
    </lineage>
</organism>
<gene>
    <name evidence="3" type="ORF">Fmac_017697</name>
</gene>
<dbReference type="Proteomes" id="UP001603857">
    <property type="component" value="Unassembled WGS sequence"/>
</dbReference>
<feature type="region of interest" description="Disordered" evidence="1">
    <location>
        <begin position="406"/>
        <end position="454"/>
    </location>
</feature>
<dbReference type="Pfam" id="PF01693">
    <property type="entry name" value="Cauli_VI"/>
    <property type="match status" value="1"/>
</dbReference>
<evidence type="ECO:0000259" key="2">
    <source>
        <dbReference type="Pfam" id="PF01693"/>
    </source>
</evidence>
<protein>
    <recommendedName>
        <fullName evidence="2">Ribonuclease H1 N-terminal domain-containing protein</fullName>
    </recommendedName>
</protein>
<accession>A0ABD1M2V5</accession>
<evidence type="ECO:0000256" key="1">
    <source>
        <dbReference type="SAM" id="MobiDB-lite"/>
    </source>
</evidence>
<name>A0ABD1M2V5_9FABA</name>
<proteinExistence type="predicted"/>
<evidence type="ECO:0000313" key="3">
    <source>
        <dbReference type="EMBL" id="KAL2330116.1"/>
    </source>
</evidence>
<feature type="compositionally biased region" description="Polar residues" evidence="1">
    <location>
        <begin position="432"/>
        <end position="449"/>
    </location>
</feature>
<comment type="caution">
    <text evidence="3">The sequence shown here is derived from an EMBL/GenBank/DDBJ whole genome shotgun (WGS) entry which is preliminary data.</text>
</comment>
<dbReference type="InterPro" id="IPR011320">
    <property type="entry name" value="RNase_H1_N"/>
</dbReference>
<evidence type="ECO:0000313" key="4">
    <source>
        <dbReference type="Proteomes" id="UP001603857"/>
    </source>
</evidence>
<reference evidence="3 4" key="1">
    <citation type="submission" date="2024-08" db="EMBL/GenBank/DDBJ databases">
        <title>Insights into the chromosomal genome structure of Flemingia macrophylla.</title>
        <authorList>
            <person name="Ding Y."/>
            <person name="Zhao Y."/>
            <person name="Bi W."/>
            <person name="Wu M."/>
            <person name="Zhao G."/>
            <person name="Gong Y."/>
            <person name="Li W."/>
            <person name="Zhang P."/>
        </authorList>
    </citation>
    <scope>NUCLEOTIDE SEQUENCE [LARGE SCALE GENOMIC DNA]</scope>
    <source>
        <strain evidence="3">DYQJB</strain>
        <tissue evidence="3">Leaf</tissue>
    </source>
</reference>
<dbReference type="AlphaFoldDB" id="A0ABD1M2V5"/>
<sequence>MKFGTQELPLLANHFLYPGREATNDKFNVLVDHIWNIPKATTNNEQFIVNIKKGVICALYNFCTADNQGVPLLTKASPSGKGYTYFVLLSGPHKGVFTNFSDLCMAKEGLVNPRYKGFYTLDEANKALELDTIDPKIINQALNPEPEVMVINSGGQNPKPSYKDSMSQTFPDLDFKNFMSIQKFFLKLHQEPKNLPGLYIKVHPYFNPKVVCTKSTPLCSPTLDKNCPCNIKFLFRKARIDLEQFKPQIYEDVPINIKTLLDHGCLDSFIIPPTERFTNFGSSINDAINQVQADLMSSVGILITTCPSNYKPNGYATHVMKVLPEDHKDFPVLYNDGYEKWDVQGNTTYQHNLLRAQNSKIEEKSYEEERSGLYSSRKEYHQFSTFFISKVQDKMENLCEVTPLKPKESESSFSPIMAISPTPPESTPSSSNFITNSDGKGQSQSLTNPLPSPVDSDIDNFEITEDGKRKKVSVVWNYFKRKIVNGEDKTQCVIIVASVGNGYEYRYLGTQ</sequence>
<keyword evidence="4" id="KW-1185">Reference proteome</keyword>